<dbReference type="GO" id="GO:0008381">
    <property type="term" value="F:mechanosensitive monoatomic ion channel activity"/>
    <property type="evidence" value="ECO:0007669"/>
    <property type="project" value="InterPro"/>
</dbReference>
<proteinExistence type="inferred from homology"/>
<accession>A0A923SQA2</accession>
<name>A0A923SQA2_9FIRM</name>
<dbReference type="Gene3D" id="3.30.70.100">
    <property type="match status" value="1"/>
</dbReference>
<dbReference type="Pfam" id="PF21088">
    <property type="entry name" value="MS_channel_1st"/>
    <property type="match status" value="1"/>
</dbReference>
<evidence type="ECO:0000259" key="8">
    <source>
        <dbReference type="Pfam" id="PF00924"/>
    </source>
</evidence>
<feature type="transmembrane region" description="Helical" evidence="7">
    <location>
        <begin position="15"/>
        <end position="39"/>
    </location>
</feature>
<evidence type="ECO:0000256" key="5">
    <source>
        <dbReference type="ARBA" id="ARBA00022989"/>
    </source>
</evidence>
<dbReference type="EMBL" id="JACRYT010000004">
    <property type="protein sequence ID" value="MBC6679407.1"/>
    <property type="molecule type" value="Genomic_DNA"/>
</dbReference>
<evidence type="ECO:0000256" key="6">
    <source>
        <dbReference type="ARBA" id="ARBA00023136"/>
    </source>
</evidence>
<dbReference type="GO" id="GO:0005886">
    <property type="term" value="C:plasma membrane"/>
    <property type="evidence" value="ECO:0007669"/>
    <property type="project" value="UniProtKB-SubCell"/>
</dbReference>
<evidence type="ECO:0000256" key="2">
    <source>
        <dbReference type="ARBA" id="ARBA00008017"/>
    </source>
</evidence>
<dbReference type="InterPro" id="IPR011066">
    <property type="entry name" value="MscS_channel_C_sf"/>
</dbReference>
<dbReference type="InterPro" id="IPR045275">
    <property type="entry name" value="MscS_archaea/bacteria_type"/>
</dbReference>
<evidence type="ECO:0000256" key="7">
    <source>
        <dbReference type="SAM" id="Phobius"/>
    </source>
</evidence>
<feature type="transmembrane region" description="Helical" evidence="7">
    <location>
        <begin position="51"/>
        <end position="72"/>
    </location>
</feature>
<organism evidence="11 12">
    <name type="scientific">Zhenpiania hominis</name>
    <dbReference type="NCBI Taxonomy" id="2763644"/>
    <lineage>
        <taxon>Bacteria</taxon>
        <taxon>Bacillati</taxon>
        <taxon>Bacillota</taxon>
        <taxon>Clostridia</taxon>
        <taxon>Peptostreptococcales</taxon>
        <taxon>Anaerovoracaceae</taxon>
        <taxon>Zhenpiania</taxon>
    </lineage>
</organism>
<feature type="domain" description="Mechanosensitive ion channel MscS C-terminal" evidence="9">
    <location>
        <begin position="175"/>
        <end position="255"/>
    </location>
</feature>
<evidence type="ECO:0000256" key="4">
    <source>
        <dbReference type="ARBA" id="ARBA00022692"/>
    </source>
</evidence>
<sequence length="268" mass="29923">MLNELGITEKTIDQLINLGLSIVILAVGWIVIKFIIRIARKALDRTSLDPVLYRFILKILRIVMWIILALTIMERFGFKMSSLITVLAAAGAAIALALKDSLANVAGGIMILINKPFAQDDFIDINGTTGKVRDIDLFVTHLKTYDNKVITIPNGMVNTSVLINYTKESKRRVDCCFGIGYNDDIQQAKDILASIAEANPLIHTDPPPIIGVAGQNDNCVSIDLKVWCETDDYWDVKYFLEENVKLAFDKAGITIPFPQMDVHIREKE</sequence>
<evidence type="ECO:0000313" key="11">
    <source>
        <dbReference type="EMBL" id="MBC6679407.1"/>
    </source>
</evidence>
<dbReference type="Pfam" id="PF05552">
    <property type="entry name" value="MS_channel_1st_1"/>
    <property type="match status" value="1"/>
</dbReference>
<evidence type="ECO:0000256" key="1">
    <source>
        <dbReference type="ARBA" id="ARBA00004651"/>
    </source>
</evidence>
<dbReference type="Gene3D" id="2.30.30.60">
    <property type="match status" value="1"/>
</dbReference>
<dbReference type="PANTHER" id="PTHR30221:SF1">
    <property type="entry name" value="SMALL-CONDUCTANCE MECHANOSENSITIVE CHANNEL"/>
    <property type="match status" value="1"/>
</dbReference>
<dbReference type="InterPro" id="IPR049142">
    <property type="entry name" value="MS_channel_1st"/>
</dbReference>
<comment type="subcellular location">
    <subcellularLocation>
        <location evidence="1">Cell membrane</location>
        <topology evidence="1">Multi-pass membrane protein</topology>
    </subcellularLocation>
</comment>
<keyword evidence="6 7" id="KW-0472">Membrane</keyword>
<dbReference type="InterPro" id="IPR010920">
    <property type="entry name" value="LSM_dom_sf"/>
</dbReference>
<dbReference type="InterPro" id="IPR049278">
    <property type="entry name" value="MS_channel_C"/>
</dbReference>
<comment type="similarity">
    <text evidence="2">Belongs to the MscS (TC 1.A.23) family.</text>
</comment>
<dbReference type="AlphaFoldDB" id="A0A923SQA2"/>
<dbReference type="Pfam" id="PF00924">
    <property type="entry name" value="MS_channel_2nd"/>
    <property type="match status" value="1"/>
</dbReference>
<comment type="caution">
    <text evidence="11">The sequence shown here is derived from an EMBL/GenBank/DDBJ whole genome shotgun (WGS) entry which is preliminary data.</text>
</comment>
<dbReference type="RefSeq" id="WP_187302513.1">
    <property type="nucleotide sequence ID" value="NZ_JACRYT010000004.1"/>
</dbReference>
<dbReference type="SUPFAM" id="SSF82689">
    <property type="entry name" value="Mechanosensitive channel protein MscS (YggB), C-terminal domain"/>
    <property type="match status" value="1"/>
</dbReference>
<evidence type="ECO:0000313" key="12">
    <source>
        <dbReference type="Proteomes" id="UP000602647"/>
    </source>
</evidence>
<dbReference type="PANTHER" id="PTHR30221">
    <property type="entry name" value="SMALL-CONDUCTANCE MECHANOSENSITIVE CHANNEL"/>
    <property type="match status" value="1"/>
</dbReference>
<dbReference type="Pfam" id="PF21082">
    <property type="entry name" value="MS_channel_3rd"/>
    <property type="match status" value="1"/>
</dbReference>
<reference evidence="11" key="1">
    <citation type="submission" date="2020-08" db="EMBL/GenBank/DDBJ databases">
        <title>Genome public.</title>
        <authorList>
            <person name="Liu C."/>
            <person name="Sun Q."/>
        </authorList>
    </citation>
    <scope>NUCLEOTIDE SEQUENCE</scope>
    <source>
        <strain evidence="11">BX12</strain>
    </source>
</reference>
<dbReference type="Proteomes" id="UP000602647">
    <property type="component" value="Unassembled WGS sequence"/>
</dbReference>
<evidence type="ECO:0000259" key="10">
    <source>
        <dbReference type="Pfam" id="PF21088"/>
    </source>
</evidence>
<dbReference type="SUPFAM" id="SSF82861">
    <property type="entry name" value="Mechanosensitive channel protein MscS (YggB), transmembrane region"/>
    <property type="match status" value="1"/>
</dbReference>
<dbReference type="InterPro" id="IPR023408">
    <property type="entry name" value="MscS_beta-dom_sf"/>
</dbReference>
<feature type="domain" description="Mechanosensitive ion channel transmembrane helices 2/3" evidence="10">
    <location>
        <begin position="58"/>
        <end position="99"/>
    </location>
</feature>
<keyword evidence="5 7" id="KW-1133">Transmembrane helix</keyword>
<evidence type="ECO:0000259" key="9">
    <source>
        <dbReference type="Pfam" id="PF21082"/>
    </source>
</evidence>
<gene>
    <name evidence="11" type="ORF">H9L42_06165</name>
</gene>
<dbReference type="Gene3D" id="1.10.287.1260">
    <property type="match status" value="1"/>
</dbReference>
<feature type="domain" description="Mechanosensitive ion channel MscS" evidence="8">
    <location>
        <begin position="100"/>
        <end position="167"/>
    </location>
</feature>
<dbReference type="InterPro" id="IPR008910">
    <property type="entry name" value="MSC_TM_helix"/>
</dbReference>
<dbReference type="InterPro" id="IPR006685">
    <property type="entry name" value="MscS_channel_2nd"/>
</dbReference>
<keyword evidence="12" id="KW-1185">Reference proteome</keyword>
<protein>
    <submittedName>
        <fullName evidence="11">Mechanosensitive ion channel family protein</fullName>
    </submittedName>
</protein>
<dbReference type="InterPro" id="IPR011014">
    <property type="entry name" value="MscS_channel_TM-2"/>
</dbReference>
<dbReference type="SUPFAM" id="SSF50182">
    <property type="entry name" value="Sm-like ribonucleoproteins"/>
    <property type="match status" value="1"/>
</dbReference>
<keyword evidence="4 7" id="KW-0812">Transmembrane</keyword>
<evidence type="ECO:0000256" key="3">
    <source>
        <dbReference type="ARBA" id="ARBA00022475"/>
    </source>
</evidence>
<feature type="transmembrane region" description="Helical" evidence="7">
    <location>
        <begin position="78"/>
        <end position="98"/>
    </location>
</feature>
<keyword evidence="3" id="KW-1003">Cell membrane</keyword>